<evidence type="ECO:0000256" key="7">
    <source>
        <dbReference type="ARBA" id="ARBA00066330"/>
    </source>
</evidence>
<comment type="function">
    <text evidence="9 11">Catalyzes the conversion of glucosamine-6-phosphate to glucosamine-1-phosphate.</text>
</comment>
<accession>A0A0R2DL04</accession>
<dbReference type="InterPro" id="IPR005843">
    <property type="entry name" value="A-D-PHexomutase_C"/>
</dbReference>
<evidence type="ECO:0000256" key="4">
    <source>
        <dbReference type="ARBA" id="ARBA00022842"/>
    </source>
</evidence>
<dbReference type="SUPFAM" id="SSF53738">
    <property type="entry name" value="Phosphoglucomutase, first 3 domains"/>
    <property type="match status" value="3"/>
</dbReference>
<dbReference type="GO" id="GO:0005975">
    <property type="term" value="P:carbohydrate metabolic process"/>
    <property type="evidence" value="ECO:0007669"/>
    <property type="project" value="InterPro"/>
</dbReference>
<dbReference type="RefSeq" id="WP_061777349.1">
    <property type="nucleotide sequence ID" value="NZ_AYZH01000026.1"/>
</dbReference>
<dbReference type="InterPro" id="IPR005845">
    <property type="entry name" value="A-D-PHexomutase_a/b/a-II"/>
</dbReference>
<feature type="binding site" description="via phosphate group" evidence="9">
    <location>
        <position position="103"/>
    </location>
    <ligand>
        <name>Mg(2+)</name>
        <dbReference type="ChEBI" id="CHEBI:18420"/>
    </ligand>
</feature>
<dbReference type="SUPFAM" id="SSF55957">
    <property type="entry name" value="Phosphoglucomutase, C-terminal domain"/>
    <property type="match status" value="1"/>
</dbReference>
<dbReference type="CDD" id="cd05802">
    <property type="entry name" value="GlmM"/>
    <property type="match status" value="1"/>
</dbReference>
<comment type="catalytic activity">
    <reaction evidence="6 9 11">
        <text>alpha-D-glucosamine 1-phosphate = D-glucosamine 6-phosphate</text>
        <dbReference type="Rhea" id="RHEA:23424"/>
        <dbReference type="ChEBI" id="CHEBI:58516"/>
        <dbReference type="ChEBI" id="CHEBI:58725"/>
        <dbReference type="EC" id="5.4.2.10"/>
    </reaction>
</comment>
<dbReference type="EMBL" id="AYZH01000026">
    <property type="protein sequence ID" value="KRN01319.1"/>
    <property type="molecule type" value="Genomic_DNA"/>
</dbReference>
<feature type="domain" description="Alpha-D-phosphohexomutase alpha/beta/alpha" evidence="15">
    <location>
        <begin position="260"/>
        <end position="372"/>
    </location>
</feature>
<dbReference type="NCBIfam" id="TIGR01455">
    <property type="entry name" value="glmM"/>
    <property type="match status" value="1"/>
</dbReference>
<dbReference type="GO" id="GO:0005829">
    <property type="term" value="C:cytosol"/>
    <property type="evidence" value="ECO:0007669"/>
    <property type="project" value="TreeGrafter"/>
</dbReference>
<dbReference type="GO" id="GO:0004615">
    <property type="term" value="F:phosphomannomutase activity"/>
    <property type="evidence" value="ECO:0007669"/>
    <property type="project" value="TreeGrafter"/>
</dbReference>
<evidence type="ECO:0000256" key="6">
    <source>
        <dbReference type="ARBA" id="ARBA00050364"/>
    </source>
</evidence>
<dbReference type="InterPro" id="IPR016055">
    <property type="entry name" value="A-D-PHexomutase_a/b/a-I/II/III"/>
</dbReference>
<feature type="binding site" evidence="9">
    <location>
        <position position="243"/>
    </location>
    <ligand>
        <name>Mg(2+)</name>
        <dbReference type="ChEBI" id="CHEBI:18420"/>
    </ligand>
</feature>
<dbReference type="OrthoDB" id="9806956at2"/>
<feature type="active site" description="Phosphoserine intermediate" evidence="9">
    <location>
        <position position="103"/>
    </location>
</feature>
<keyword evidence="17" id="KW-1185">Reference proteome</keyword>
<evidence type="ECO:0000256" key="10">
    <source>
        <dbReference type="RuleBase" id="RU004326"/>
    </source>
</evidence>
<dbReference type="Pfam" id="PF00408">
    <property type="entry name" value="PGM_PMM_IV"/>
    <property type="match status" value="1"/>
</dbReference>
<feature type="domain" description="Alpha-D-phosphohexomutase alpha/beta/alpha" evidence="14">
    <location>
        <begin position="161"/>
        <end position="256"/>
    </location>
</feature>
<proteinExistence type="inferred from homology"/>
<dbReference type="InterPro" id="IPR050060">
    <property type="entry name" value="Phosphoglucosamine_mutase"/>
</dbReference>
<dbReference type="Gene3D" id="3.40.120.10">
    <property type="entry name" value="Alpha-D-Glucose-1,6-Bisphosphate, subunit A, domain 3"/>
    <property type="match status" value="3"/>
</dbReference>
<comment type="caution">
    <text evidence="16">The sequence shown here is derived from an EMBL/GenBank/DDBJ whole genome shotgun (WGS) entry which is preliminary data.</text>
</comment>
<evidence type="ECO:0000256" key="5">
    <source>
        <dbReference type="ARBA" id="ARBA00023235"/>
    </source>
</evidence>
<feature type="domain" description="Alpha-D-phosphohexomutase C-terminal" evidence="12">
    <location>
        <begin position="376"/>
        <end position="442"/>
    </location>
</feature>
<evidence type="ECO:0000313" key="16">
    <source>
        <dbReference type="EMBL" id="KRN01319.1"/>
    </source>
</evidence>
<dbReference type="GO" id="GO:0008966">
    <property type="term" value="F:phosphoglucosamine mutase activity"/>
    <property type="evidence" value="ECO:0007669"/>
    <property type="project" value="UniProtKB-UniRule"/>
</dbReference>
<dbReference type="InterPro" id="IPR005846">
    <property type="entry name" value="A-D-PHexomutase_a/b/a-III"/>
</dbReference>
<dbReference type="FunFam" id="3.30.310.50:FF:000001">
    <property type="entry name" value="Phosphoglucosamine mutase"/>
    <property type="match status" value="1"/>
</dbReference>
<dbReference type="PATRIC" id="fig|1423803.3.peg.1139"/>
<keyword evidence="2 9" id="KW-0597">Phosphoprotein</keyword>
<dbReference type="FunFam" id="3.40.120.10:FF:000001">
    <property type="entry name" value="Phosphoglucosamine mutase"/>
    <property type="match status" value="1"/>
</dbReference>
<evidence type="ECO:0000313" key="17">
    <source>
        <dbReference type="Proteomes" id="UP000051589"/>
    </source>
</evidence>
<dbReference type="GO" id="GO:0009252">
    <property type="term" value="P:peptidoglycan biosynthetic process"/>
    <property type="evidence" value="ECO:0007669"/>
    <property type="project" value="TreeGrafter"/>
</dbReference>
<feature type="domain" description="Alpha-D-phosphohexomutase alpha/beta/alpha" evidence="13">
    <location>
        <begin position="2"/>
        <end position="137"/>
    </location>
</feature>
<feature type="modified residue" description="Phosphoserine" evidence="9">
    <location>
        <position position="103"/>
    </location>
</feature>
<evidence type="ECO:0000256" key="3">
    <source>
        <dbReference type="ARBA" id="ARBA00022723"/>
    </source>
</evidence>
<evidence type="ECO:0000259" key="12">
    <source>
        <dbReference type="Pfam" id="PF00408"/>
    </source>
</evidence>
<evidence type="ECO:0000259" key="13">
    <source>
        <dbReference type="Pfam" id="PF02878"/>
    </source>
</evidence>
<dbReference type="InterPro" id="IPR005844">
    <property type="entry name" value="A-D-PHexomutase_a/b/a-I"/>
</dbReference>
<dbReference type="EC" id="5.4.2.10" evidence="7 9"/>
<dbReference type="HAMAP" id="MF_01554_B">
    <property type="entry name" value="GlmM_B"/>
    <property type="match status" value="1"/>
</dbReference>
<evidence type="ECO:0000256" key="2">
    <source>
        <dbReference type="ARBA" id="ARBA00022553"/>
    </source>
</evidence>
<evidence type="ECO:0000256" key="8">
    <source>
        <dbReference type="ARBA" id="ARBA00068193"/>
    </source>
</evidence>
<dbReference type="PROSITE" id="PS00710">
    <property type="entry name" value="PGM_PMM"/>
    <property type="match status" value="1"/>
</dbReference>
<comment type="cofactor">
    <cofactor evidence="9">
        <name>Mg(2+)</name>
        <dbReference type="ChEBI" id="CHEBI:18420"/>
    </cofactor>
    <text evidence="9">Binds 1 Mg(2+) ion per subunit.</text>
</comment>
<dbReference type="InterPro" id="IPR016066">
    <property type="entry name" value="A-D-PHexomutase_CS"/>
</dbReference>
<dbReference type="InterPro" id="IPR006352">
    <property type="entry name" value="GlmM_bact"/>
</dbReference>
<evidence type="ECO:0000259" key="15">
    <source>
        <dbReference type="Pfam" id="PF02880"/>
    </source>
</evidence>
<dbReference type="AlphaFoldDB" id="A0A0R2DL04"/>
<dbReference type="Proteomes" id="UP000051589">
    <property type="component" value="Unassembled WGS sequence"/>
</dbReference>
<evidence type="ECO:0000256" key="11">
    <source>
        <dbReference type="RuleBase" id="RU004327"/>
    </source>
</evidence>
<comment type="PTM">
    <text evidence="9">Activated by phosphorylation.</text>
</comment>
<gene>
    <name evidence="9" type="primary">glmM</name>
    <name evidence="16" type="ORF">FD13_GL001123</name>
</gene>
<protein>
    <recommendedName>
        <fullName evidence="8 9">Phosphoglucosamine mutase</fullName>
        <ecNumber evidence="7 9">5.4.2.10</ecNumber>
    </recommendedName>
</protein>
<dbReference type="Pfam" id="PF02879">
    <property type="entry name" value="PGM_PMM_II"/>
    <property type="match status" value="1"/>
</dbReference>
<feature type="binding site" evidence="9">
    <location>
        <position position="245"/>
    </location>
    <ligand>
        <name>Mg(2+)</name>
        <dbReference type="ChEBI" id="CHEBI:18420"/>
    </ligand>
</feature>
<evidence type="ECO:0000256" key="9">
    <source>
        <dbReference type="HAMAP-Rule" id="MF_01554"/>
    </source>
</evidence>
<dbReference type="PANTHER" id="PTHR42946:SF1">
    <property type="entry name" value="PHOSPHOGLUCOMUTASE (ALPHA-D-GLUCOSE-1,6-BISPHOSPHATE-DEPENDENT)"/>
    <property type="match status" value="1"/>
</dbReference>
<keyword evidence="3 9" id="KW-0479">Metal-binding</keyword>
<dbReference type="Pfam" id="PF02878">
    <property type="entry name" value="PGM_PMM_I"/>
    <property type="match status" value="1"/>
</dbReference>
<dbReference type="FunFam" id="3.40.120.10:FF:000002">
    <property type="entry name" value="Phosphoglucosamine mutase"/>
    <property type="match status" value="1"/>
</dbReference>
<keyword evidence="4 9" id="KW-0460">Magnesium</keyword>
<dbReference type="PANTHER" id="PTHR42946">
    <property type="entry name" value="PHOSPHOHEXOSE MUTASE"/>
    <property type="match status" value="1"/>
</dbReference>
<dbReference type="InterPro" id="IPR005841">
    <property type="entry name" value="Alpha-D-phosphohexomutase_SF"/>
</dbReference>
<keyword evidence="5 9" id="KW-0413">Isomerase</keyword>
<organism evidence="16 17">
    <name type="scientific">Levilactobacillus senmaizukei DSM 21775 = NBRC 103853</name>
    <dbReference type="NCBI Taxonomy" id="1423803"/>
    <lineage>
        <taxon>Bacteria</taxon>
        <taxon>Bacillati</taxon>
        <taxon>Bacillota</taxon>
        <taxon>Bacilli</taxon>
        <taxon>Lactobacillales</taxon>
        <taxon>Lactobacillaceae</taxon>
        <taxon>Levilactobacillus</taxon>
    </lineage>
</organism>
<dbReference type="STRING" id="1423803.FD13_GL001123"/>
<dbReference type="Gene3D" id="3.30.310.50">
    <property type="entry name" value="Alpha-D-phosphohexomutase, C-terminal domain"/>
    <property type="match status" value="1"/>
</dbReference>
<evidence type="ECO:0000256" key="1">
    <source>
        <dbReference type="ARBA" id="ARBA00010231"/>
    </source>
</evidence>
<feature type="binding site" evidence="9">
    <location>
        <position position="247"/>
    </location>
    <ligand>
        <name>Mg(2+)</name>
        <dbReference type="ChEBI" id="CHEBI:18420"/>
    </ligand>
</feature>
<name>A0A0R2DL04_9LACO</name>
<dbReference type="GO" id="GO:0006048">
    <property type="term" value="P:UDP-N-acetylglucosamine biosynthetic process"/>
    <property type="evidence" value="ECO:0007669"/>
    <property type="project" value="TreeGrafter"/>
</dbReference>
<reference evidence="16 17" key="1">
    <citation type="journal article" date="2015" name="Genome Announc.">
        <title>Expanding the biotechnology potential of lactobacilli through comparative genomics of 213 strains and associated genera.</title>
        <authorList>
            <person name="Sun Z."/>
            <person name="Harris H.M."/>
            <person name="McCann A."/>
            <person name="Guo C."/>
            <person name="Argimon S."/>
            <person name="Zhang W."/>
            <person name="Yang X."/>
            <person name="Jeffery I.B."/>
            <person name="Cooney J.C."/>
            <person name="Kagawa T.F."/>
            <person name="Liu W."/>
            <person name="Song Y."/>
            <person name="Salvetti E."/>
            <person name="Wrobel A."/>
            <person name="Rasinkangas P."/>
            <person name="Parkhill J."/>
            <person name="Rea M.C."/>
            <person name="O'Sullivan O."/>
            <person name="Ritari J."/>
            <person name="Douillard F.P."/>
            <person name="Paul Ross R."/>
            <person name="Yang R."/>
            <person name="Briner A.E."/>
            <person name="Felis G.E."/>
            <person name="de Vos W.M."/>
            <person name="Barrangou R."/>
            <person name="Klaenhammer T.R."/>
            <person name="Caufield P.W."/>
            <person name="Cui Y."/>
            <person name="Zhang H."/>
            <person name="O'Toole P.W."/>
        </authorList>
    </citation>
    <scope>NUCLEOTIDE SEQUENCE [LARGE SCALE GENOMIC DNA]</scope>
    <source>
        <strain evidence="16 17">DSM 21775</strain>
    </source>
</reference>
<dbReference type="InterPro" id="IPR036900">
    <property type="entry name" value="A-D-PHexomutase_C_sf"/>
</dbReference>
<comment type="similarity">
    <text evidence="1 9 10">Belongs to the phosphohexose mutase family.</text>
</comment>
<sequence length="451" mass="48860">MKYFGTDGVRGVANQELTPELAFKVGRFGGYVLTQHADSDNDHPQVLVARDTRISGQLLENALVAGLLSVGIEVLRLGVISTPAVAYLVRTQEAAAGVMITASHNPVEYNGIKYFGNDGYKLSDEMEEEIEALLDGEKDELPRPTTDGLGTVEDYSEGSQKYIQFLEQTIADDLEGLHIAVDSANGSTSGLVSRLYADLNLDFDTIATTPNGLNINDQVGSTHPEQLQKFVVEKGAEIGLAFDGDGDRCIAVDENGDIVDGDKIMYICGMYMAEHGRLKKDTIVTTVMSNLGMYKAMAAHNLKSVKTKVGDRYVVEEMRKSGYNLGGEQSGHIVFLDFNTTGDGLLTSLQLLHILKVTGKKLSDLAADVKTYPQKLVNVKVADKQAALNNPRVQAMIKTVEEEMAGDGRVLVRPSGTEPLLRVMAEAPTEEIVSGYVDRIADVVRAEVGVK</sequence>
<dbReference type="Pfam" id="PF02880">
    <property type="entry name" value="PGM_PMM_III"/>
    <property type="match status" value="1"/>
</dbReference>
<dbReference type="PRINTS" id="PR00509">
    <property type="entry name" value="PGMPMM"/>
</dbReference>
<dbReference type="GO" id="GO:0000287">
    <property type="term" value="F:magnesium ion binding"/>
    <property type="evidence" value="ECO:0007669"/>
    <property type="project" value="UniProtKB-UniRule"/>
</dbReference>
<evidence type="ECO:0000259" key="14">
    <source>
        <dbReference type="Pfam" id="PF02879"/>
    </source>
</evidence>